<dbReference type="SUPFAM" id="SSF55729">
    <property type="entry name" value="Acyl-CoA N-acyltransferases (Nat)"/>
    <property type="match status" value="1"/>
</dbReference>
<dbReference type="PROSITE" id="PS51186">
    <property type="entry name" value="GNAT"/>
    <property type="match status" value="1"/>
</dbReference>
<dbReference type="GO" id="GO:0016747">
    <property type="term" value="F:acyltransferase activity, transferring groups other than amino-acyl groups"/>
    <property type="evidence" value="ECO:0007669"/>
    <property type="project" value="InterPro"/>
</dbReference>
<evidence type="ECO:0000313" key="2">
    <source>
        <dbReference type="EMBL" id="MPN39656.1"/>
    </source>
</evidence>
<dbReference type="InterPro" id="IPR000182">
    <property type="entry name" value="GNAT_dom"/>
</dbReference>
<protein>
    <recommendedName>
        <fullName evidence="1">N-acetyltransferase domain-containing protein</fullName>
    </recommendedName>
</protein>
<accession>A0A645HM78</accession>
<dbReference type="CDD" id="cd04301">
    <property type="entry name" value="NAT_SF"/>
    <property type="match status" value="1"/>
</dbReference>
<dbReference type="PANTHER" id="PTHR43305">
    <property type="entry name" value="FAMILY N-ACETYLTRANSFERASE, PUTATIVE (AFU_ORTHOLOGUE AFUA_2G01380)-RELATED"/>
    <property type="match status" value="1"/>
</dbReference>
<gene>
    <name evidence="2" type="ORF">SDC9_187184</name>
</gene>
<dbReference type="Gene3D" id="3.40.630.30">
    <property type="match status" value="1"/>
</dbReference>
<name>A0A645HM78_9ZZZZ</name>
<organism evidence="2">
    <name type="scientific">bioreactor metagenome</name>
    <dbReference type="NCBI Taxonomy" id="1076179"/>
    <lineage>
        <taxon>unclassified sequences</taxon>
        <taxon>metagenomes</taxon>
        <taxon>ecological metagenomes</taxon>
    </lineage>
</organism>
<dbReference type="InterPro" id="IPR016181">
    <property type="entry name" value="Acyl_CoA_acyltransferase"/>
</dbReference>
<comment type="caution">
    <text evidence="2">The sequence shown here is derived from an EMBL/GenBank/DDBJ whole genome shotgun (WGS) entry which is preliminary data.</text>
</comment>
<dbReference type="Pfam" id="PF00583">
    <property type="entry name" value="Acetyltransf_1"/>
    <property type="match status" value="1"/>
</dbReference>
<dbReference type="PANTHER" id="PTHR43305:SF1">
    <property type="entry name" value="FAMILY N-ACETYLTRANSFERASE, PUTATIVE (AFU_ORTHOLOGUE AFUA_2G01380)-RELATED"/>
    <property type="match status" value="1"/>
</dbReference>
<dbReference type="EMBL" id="VSSQ01095589">
    <property type="protein sequence ID" value="MPN39656.1"/>
    <property type="molecule type" value="Genomic_DNA"/>
</dbReference>
<evidence type="ECO:0000259" key="1">
    <source>
        <dbReference type="PROSITE" id="PS51186"/>
    </source>
</evidence>
<proteinExistence type="predicted"/>
<feature type="domain" description="N-acetyltransferase" evidence="1">
    <location>
        <begin position="13"/>
        <end position="160"/>
    </location>
</feature>
<dbReference type="InterPro" id="IPR052777">
    <property type="entry name" value="Acetyltransferase_Enz"/>
</dbReference>
<dbReference type="AlphaFoldDB" id="A0A645HM78"/>
<sequence length="160" mass="18834">MSIEIVPAYNFQEEIRELLTEYTDMLIEGDSDIKNYLELQNYDEELEDLQTKYGLPYGRLYLAYSDKKPAGCIGLKRIDNKNCEVKRLYVRPAFRGRHIGRLLMEQIIREAKEIGYSHMLLDTLPFLHSAIHMYKKQGFYEISGYNNSPMDTSIYMKLDL</sequence>
<reference evidence="2" key="1">
    <citation type="submission" date="2019-08" db="EMBL/GenBank/DDBJ databases">
        <authorList>
            <person name="Kucharzyk K."/>
            <person name="Murdoch R.W."/>
            <person name="Higgins S."/>
            <person name="Loffler F."/>
        </authorList>
    </citation>
    <scope>NUCLEOTIDE SEQUENCE</scope>
</reference>